<dbReference type="InterPro" id="IPR048333">
    <property type="entry name" value="HA2_WH"/>
</dbReference>
<dbReference type="Pfam" id="PF08482">
    <property type="entry name" value="HrpB_C"/>
    <property type="match status" value="1"/>
</dbReference>
<dbReference type="Proteomes" id="UP000521379">
    <property type="component" value="Unassembled WGS sequence"/>
</dbReference>
<dbReference type="PANTHER" id="PTHR43519:SF1">
    <property type="entry name" value="ATP-DEPENDENT RNA HELICASE HRPB"/>
    <property type="match status" value="1"/>
</dbReference>
<reference evidence="5 6" key="1">
    <citation type="submission" date="2020-02" db="EMBL/GenBank/DDBJ databases">
        <authorList>
            <person name="Sun Q."/>
        </authorList>
    </citation>
    <scope>NUCLEOTIDE SEQUENCE [LARGE SCALE GENOMIC DNA]</scope>
    <source>
        <strain evidence="5 6">YIM 13062</strain>
    </source>
</reference>
<dbReference type="PROSITE" id="PS51194">
    <property type="entry name" value="HELICASE_CTER"/>
    <property type="match status" value="1"/>
</dbReference>
<dbReference type="CDD" id="cd18791">
    <property type="entry name" value="SF2_C_RHA"/>
    <property type="match status" value="1"/>
</dbReference>
<dbReference type="Pfam" id="PF04408">
    <property type="entry name" value="WHD_HA2"/>
    <property type="match status" value="1"/>
</dbReference>
<dbReference type="PANTHER" id="PTHR43519">
    <property type="entry name" value="ATP-DEPENDENT RNA HELICASE HRPB"/>
    <property type="match status" value="1"/>
</dbReference>
<proteinExistence type="predicted"/>
<dbReference type="InterPro" id="IPR001650">
    <property type="entry name" value="Helicase_C-like"/>
</dbReference>
<evidence type="ECO:0000256" key="2">
    <source>
        <dbReference type="ARBA" id="ARBA00022806"/>
    </source>
</evidence>
<dbReference type="EMBL" id="JAAVUN010000019">
    <property type="protein sequence ID" value="NKE10231.1"/>
    <property type="molecule type" value="Genomic_DNA"/>
</dbReference>
<organism evidence="5 6">
    <name type="scientific">Kocuria subflava</name>
    <dbReference type="NCBI Taxonomy" id="1736139"/>
    <lineage>
        <taxon>Bacteria</taxon>
        <taxon>Bacillati</taxon>
        <taxon>Actinomycetota</taxon>
        <taxon>Actinomycetes</taxon>
        <taxon>Micrococcales</taxon>
        <taxon>Micrococcaceae</taxon>
        <taxon>Kocuria</taxon>
    </lineage>
</organism>
<comment type="caution">
    <text evidence="5">The sequence shown here is derived from an EMBL/GenBank/DDBJ whole genome shotgun (WGS) entry which is preliminary data.</text>
</comment>
<feature type="region of interest" description="Disordered" evidence="3">
    <location>
        <begin position="680"/>
        <end position="721"/>
    </location>
</feature>
<dbReference type="SMART" id="SM00847">
    <property type="entry name" value="HA2"/>
    <property type="match status" value="1"/>
</dbReference>
<keyword evidence="1" id="KW-0378">Hydrolase</keyword>
<evidence type="ECO:0000256" key="1">
    <source>
        <dbReference type="ARBA" id="ARBA00022801"/>
    </source>
</evidence>
<sequence>MIDDLSRHGINHLVVQQIGRVSHGRLLSDQAGPSHTVLLTVPLNDRGVTRDFLDHVAQTCARALDGASNALVFVPGAREVAQVAARLREMTTGVDIVELHGRIGPREQDRAVSGRGARERTRVVVATSLAESSLTVPGVRLVIDSGLSREPRRDTVRGMSGLVTVAASRASADQRAGRAARLGPGRVIRCYDQRTWAAMPAHSTPEIATADLTSATLMLAVWGTPRGEGLALPEPPPTNAATEAETVLHRLGALDDAGRATDLGRRLCAVPTDPRLARGLMEGASLVGVVTAAQVVALLGADAAPAGGDLAQHLQDMRSRSAADAERQGQRQRHGHSHAAWQREANLLERMAHKLTATADGASQVDPDRVGGKPTSPVPSHLHAGAVIALARPEWVAHRQGDSYLFAGGTRAGLPPGSSLNGHEWLAVADVTRAQESGAQGTGAVIRAAAPLDQDTAQMVAASLLTNTVAAEFTDGRVTARRRHALGAITLNSTPVKPTHEQAEAAVRSGLTRDGLDTLHWSETATQLRARMAAVHAHLGPPWPAVDDDALLNTLDLWLGAEMDELARGTRVKDLDLTSALRRLLPWPDAARFDELAPTALTVPSGSAPRIRWDADQPVVRVKLQECFGLAESPRVLNGAVPVVFHLLSPAGRELAITADLASFWSGPYAQVRAEMRGRYPKHPWPENPWVAQATARTKTHAQRTSAGEHPPQRRTRPQKS</sequence>
<dbReference type="InterPro" id="IPR013689">
    <property type="entry name" value="RNA_helicase_ATP-dep_HrpB_C"/>
</dbReference>
<keyword evidence="2 5" id="KW-0347">Helicase</keyword>
<feature type="region of interest" description="Disordered" evidence="3">
    <location>
        <begin position="316"/>
        <end position="338"/>
    </location>
</feature>
<evidence type="ECO:0000313" key="6">
    <source>
        <dbReference type="Proteomes" id="UP000521379"/>
    </source>
</evidence>
<dbReference type="GO" id="GO:0016787">
    <property type="term" value="F:hydrolase activity"/>
    <property type="evidence" value="ECO:0007669"/>
    <property type="project" value="UniProtKB-KW"/>
</dbReference>
<feature type="compositionally biased region" description="Basic and acidic residues" evidence="3">
    <location>
        <begin position="316"/>
        <end position="329"/>
    </location>
</feature>
<dbReference type="InterPro" id="IPR007502">
    <property type="entry name" value="Helicase-assoc_dom"/>
</dbReference>
<dbReference type="GO" id="GO:0004386">
    <property type="term" value="F:helicase activity"/>
    <property type="evidence" value="ECO:0007669"/>
    <property type="project" value="UniProtKB-KW"/>
</dbReference>
<accession>A0A846U613</accession>
<dbReference type="Pfam" id="PF00271">
    <property type="entry name" value="Helicase_C"/>
    <property type="match status" value="1"/>
</dbReference>
<feature type="domain" description="Helicase C-terminal" evidence="4">
    <location>
        <begin position="59"/>
        <end position="218"/>
    </location>
</feature>
<dbReference type="Gene3D" id="1.20.120.1080">
    <property type="match status" value="1"/>
</dbReference>
<protein>
    <submittedName>
        <fullName evidence="5">ATP-dependent helicase HrpB</fullName>
    </submittedName>
</protein>
<gene>
    <name evidence="5" type="ORF">GTW58_09865</name>
</gene>
<evidence type="ECO:0000256" key="3">
    <source>
        <dbReference type="SAM" id="MobiDB-lite"/>
    </source>
</evidence>
<dbReference type="Gene3D" id="3.40.50.300">
    <property type="entry name" value="P-loop containing nucleotide triphosphate hydrolases"/>
    <property type="match status" value="1"/>
</dbReference>
<dbReference type="SUPFAM" id="SSF52540">
    <property type="entry name" value="P-loop containing nucleoside triphosphate hydrolases"/>
    <property type="match status" value="1"/>
</dbReference>
<dbReference type="SMART" id="SM00490">
    <property type="entry name" value="HELICc"/>
    <property type="match status" value="1"/>
</dbReference>
<keyword evidence="2 5" id="KW-0547">Nucleotide-binding</keyword>
<keyword evidence="6" id="KW-1185">Reference proteome</keyword>
<evidence type="ECO:0000313" key="5">
    <source>
        <dbReference type="EMBL" id="NKE10231.1"/>
    </source>
</evidence>
<name>A0A846U613_9MICC</name>
<dbReference type="AlphaFoldDB" id="A0A846U613"/>
<dbReference type="InterPro" id="IPR027417">
    <property type="entry name" value="P-loop_NTPase"/>
</dbReference>
<evidence type="ECO:0000259" key="4">
    <source>
        <dbReference type="PROSITE" id="PS51194"/>
    </source>
</evidence>
<keyword evidence="2 5" id="KW-0067">ATP-binding</keyword>